<keyword evidence="2" id="KW-1185">Reference proteome</keyword>
<comment type="caution">
    <text evidence="1">The sequence shown here is derived from an EMBL/GenBank/DDBJ whole genome shotgun (WGS) entry which is preliminary data.</text>
</comment>
<evidence type="ECO:0000313" key="1">
    <source>
        <dbReference type="EMBL" id="KAK8764882.1"/>
    </source>
</evidence>
<evidence type="ECO:0000313" key="2">
    <source>
        <dbReference type="Proteomes" id="UP001321473"/>
    </source>
</evidence>
<gene>
    <name evidence="1" type="ORF">V5799_032511</name>
</gene>
<dbReference type="Proteomes" id="UP001321473">
    <property type="component" value="Unassembled WGS sequence"/>
</dbReference>
<organism evidence="1 2">
    <name type="scientific">Amblyomma americanum</name>
    <name type="common">Lone star tick</name>
    <dbReference type="NCBI Taxonomy" id="6943"/>
    <lineage>
        <taxon>Eukaryota</taxon>
        <taxon>Metazoa</taxon>
        <taxon>Ecdysozoa</taxon>
        <taxon>Arthropoda</taxon>
        <taxon>Chelicerata</taxon>
        <taxon>Arachnida</taxon>
        <taxon>Acari</taxon>
        <taxon>Parasitiformes</taxon>
        <taxon>Ixodida</taxon>
        <taxon>Ixodoidea</taxon>
        <taxon>Ixodidae</taxon>
        <taxon>Amblyomminae</taxon>
        <taxon>Amblyomma</taxon>
    </lineage>
</organism>
<reference evidence="1 2" key="1">
    <citation type="journal article" date="2023" name="Arcadia Sci">
        <title>De novo assembly of a long-read Amblyomma americanum tick genome.</title>
        <authorList>
            <person name="Chou S."/>
            <person name="Poskanzer K.E."/>
            <person name="Rollins M."/>
            <person name="Thuy-Boun P.S."/>
        </authorList>
    </citation>
    <scope>NUCLEOTIDE SEQUENCE [LARGE SCALE GENOMIC DNA]</scope>
    <source>
        <strain evidence="1">F_SG_1</strain>
        <tissue evidence="1">Salivary glands</tissue>
    </source>
</reference>
<name>A0AAQ4DQZ2_AMBAM</name>
<accession>A0AAQ4DQZ2</accession>
<dbReference type="EMBL" id="JARKHS020027975">
    <property type="protein sequence ID" value="KAK8764882.1"/>
    <property type="molecule type" value="Genomic_DNA"/>
</dbReference>
<protein>
    <submittedName>
        <fullName evidence="1">Uncharacterized protein</fullName>
    </submittedName>
</protein>
<proteinExistence type="predicted"/>
<dbReference type="AlphaFoldDB" id="A0AAQ4DQZ2"/>
<sequence length="84" mass="9197">MLAASRLEKCVLQALPRILAVCIFSAKWSLVQVFTVAWSFIQAALAWTKPGSPSFILSHLAELGPAALHTQDRYQHIFALDGAC</sequence>